<proteinExistence type="predicted"/>
<dbReference type="AlphaFoldDB" id="A0A4P6EUP1"/>
<feature type="compositionally biased region" description="Low complexity" evidence="1">
    <location>
        <begin position="171"/>
        <end position="180"/>
    </location>
</feature>
<sequence length="202" mass="22108">MFQSAEMLTDRLANHLAIEVPHASEIQIKRIELFVIPAISIDAPGYRVCMRITAALGYGWSETFIEKKEKPSDWVHWSSCLVHYINTGNDYNREDNTLDSRLRHMFVTAVDQISSHRLQTAAADSAESVERAVGAGSTASLAEEQLEQGQNTGQAAEISSAAAAEREADAENQAAAAVESGSEPFTEDVTLLARSECYISLF</sequence>
<evidence type="ECO:0000313" key="3">
    <source>
        <dbReference type="Proteomes" id="UP000293568"/>
    </source>
</evidence>
<evidence type="ECO:0000256" key="1">
    <source>
        <dbReference type="SAM" id="MobiDB-lite"/>
    </source>
</evidence>
<feature type="region of interest" description="Disordered" evidence="1">
    <location>
        <begin position="144"/>
        <end position="182"/>
    </location>
</feature>
<dbReference type="EMBL" id="CP035492">
    <property type="protein sequence ID" value="QAY66664.1"/>
    <property type="molecule type" value="Genomic_DNA"/>
</dbReference>
<evidence type="ECO:0000313" key="2">
    <source>
        <dbReference type="EMBL" id="QAY66664.1"/>
    </source>
</evidence>
<protein>
    <submittedName>
        <fullName evidence="2">Uncharacterized protein</fullName>
    </submittedName>
</protein>
<dbReference type="Proteomes" id="UP000293568">
    <property type="component" value="Chromosome"/>
</dbReference>
<keyword evidence="3" id="KW-1185">Reference proteome</keyword>
<accession>A0A4P6EUP1</accession>
<reference evidence="2 3" key="1">
    <citation type="submission" date="2019-01" db="EMBL/GenBank/DDBJ databases">
        <title>Genome sequencing of strain FW100M-2.</title>
        <authorList>
            <person name="Heo J."/>
            <person name="Kim S.-J."/>
            <person name="Kim J.-S."/>
            <person name="Hong S.-B."/>
            <person name="Kwon S.-W."/>
        </authorList>
    </citation>
    <scope>NUCLEOTIDE SEQUENCE [LARGE SCALE GENOMIC DNA]</scope>
    <source>
        <strain evidence="2 3">FW100M-2</strain>
    </source>
</reference>
<dbReference type="KEGG" id="pprt:ET464_09845"/>
<organism evidence="2 3">
    <name type="scientific">Paenibacillus protaetiae</name>
    <dbReference type="NCBI Taxonomy" id="2509456"/>
    <lineage>
        <taxon>Bacteria</taxon>
        <taxon>Bacillati</taxon>
        <taxon>Bacillota</taxon>
        <taxon>Bacilli</taxon>
        <taxon>Bacillales</taxon>
        <taxon>Paenibacillaceae</taxon>
        <taxon>Paenibacillus</taxon>
    </lineage>
</organism>
<dbReference type="RefSeq" id="WP_129440469.1">
    <property type="nucleotide sequence ID" value="NZ_CP035492.1"/>
</dbReference>
<name>A0A4P6EUP1_9BACL</name>
<dbReference type="OrthoDB" id="2599452at2"/>
<gene>
    <name evidence="2" type="ORF">ET464_09845</name>
</gene>